<feature type="non-terminal residue" evidence="16">
    <location>
        <position position="1"/>
    </location>
</feature>
<dbReference type="GO" id="GO:0035312">
    <property type="term" value="F:5'-3' DNA exonuclease activity"/>
    <property type="evidence" value="ECO:0007669"/>
    <property type="project" value="TreeGrafter"/>
</dbReference>
<evidence type="ECO:0000256" key="8">
    <source>
        <dbReference type="ARBA" id="ARBA00022833"/>
    </source>
</evidence>
<evidence type="ECO:0000256" key="10">
    <source>
        <dbReference type="ARBA" id="ARBA00023242"/>
    </source>
</evidence>
<dbReference type="EC" id="3.5.2.6" evidence="4"/>
<name>A0A401RVT3_CHIPU</name>
<protein>
    <recommendedName>
        <fullName evidence="11">DNA cross-link repair 1A protein</fullName>
        <ecNumber evidence="4">3.5.2.6</ecNumber>
    </recommendedName>
    <alternativeName>
        <fullName evidence="12">SNM1 homolog A</fullName>
    </alternativeName>
</protein>
<dbReference type="GO" id="GO:0003684">
    <property type="term" value="F:damaged DNA binding"/>
    <property type="evidence" value="ECO:0007669"/>
    <property type="project" value="TreeGrafter"/>
</dbReference>
<evidence type="ECO:0000256" key="12">
    <source>
        <dbReference type="ARBA" id="ARBA00078423"/>
    </source>
</evidence>
<dbReference type="EMBL" id="BEZZ01000008">
    <property type="protein sequence ID" value="GCC22241.1"/>
    <property type="molecule type" value="Genomic_DNA"/>
</dbReference>
<evidence type="ECO:0000256" key="3">
    <source>
        <dbReference type="ARBA" id="ARBA00010304"/>
    </source>
</evidence>
<dbReference type="GO" id="GO:0008800">
    <property type="term" value="F:beta-lactamase activity"/>
    <property type="evidence" value="ECO:0007669"/>
    <property type="project" value="UniProtKB-EC"/>
</dbReference>
<keyword evidence="17" id="KW-1185">Reference proteome</keyword>
<keyword evidence="7 13" id="KW-0863">Zinc-finger</keyword>
<dbReference type="PROSITE" id="PS51908">
    <property type="entry name" value="ZF_UBZ4"/>
    <property type="match status" value="1"/>
</dbReference>
<evidence type="ECO:0000256" key="11">
    <source>
        <dbReference type="ARBA" id="ARBA00069609"/>
    </source>
</evidence>
<dbReference type="Proteomes" id="UP000287033">
    <property type="component" value="Unassembled WGS sequence"/>
</dbReference>
<dbReference type="AlphaFoldDB" id="A0A401RVT3"/>
<comment type="subcellular location">
    <subcellularLocation>
        <location evidence="2">Nucleus</location>
    </subcellularLocation>
</comment>
<dbReference type="OrthoDB" id="262529at2759"/>
<evidence type="ECO:0000256" key="13">
    <source>
        <dbReference type="PROSITE-ProRule" id="PRU01256"/>
    </source>
</evidence>
<comment type="catalytic activity">
    <reaction evidence="1">
        <text>a beta-lactam + H2O = a substituted beta-amino acid</text>
        <dbReference type="Rhea" id="RHEA:20401"/>
        <dbReference type="ChEBI" id="CHEBI:15377"/>
        <dbReference type="ChEBI" id="CHEBI:35627"/>
        <dbReference type="ChEBI" id="CHEBI:140347"/>
        <dbReference type="EC" id="3.5.2.6"/>
    </reaction>
</comment>
<dbReference type="InterPro" id="IPR006642">
    <property type="entry name" value="Rad18_UBZ4"/>
</dbReference>
<dbReference type="STRING" id="137246.A0A401RVT3"/>
<keyword evidence="5" id="KW-0479">Metal-binding</keyword>
<keyword evidence="6 13" id="KW-0227">DNA damage</keyword>
<evidence type="ECO:0000256" key="1">
    <source>
        <dbReference type="ARBA" id="ARBA00001526"/>
    </source>
</evidence>
<evidence type="ECO:0000256" key="14">
    <source>
        <dbReference type="SAM" id="MobiDB-lite"/>
    </source>
</evidence>
<dbReference type="FunFam" id="3.60.15.10:FF:000010">
    <property type="entry name" value="DNA cross-link repair 1A"/>
    <property type="match status" value="1"/>
</dbReference>
<accession>A0A401RVT3</accession>
<feature type="domain" description="UBZ4-type" evidence="15">
    <location>
        <begin position="138"/>
        <end position="168"/>
    </location>
</feature>
<evidence type="ECO:0000313" key="16">
    <source>
        <dbReference type="EMBL" id="GCC22241.1"/>
    </source>
</evidence>
<dbReference type="GO" id="GO:0036297">
    <property type="term" value="P:interstrand cross-link repair"/>
    <property type="evidence" value="ECO:0007669"/>
    <property type="project" value="TreeGrafter"/>
</dbReference>
<gene>
    <name evidence="16" type="ORF">chiPu_0000626</name>
</gene>
<feature type="region of interest" description="Disordered" evidence="14">
    <location>
        <begin position="35"/>
        <end position="112"/>
    </location>
</feature>
<evidence type="ECO:0000256" key="2">
    <source>
        <dbReference type="ARBA" id="ARBA00004123"/>
    </source>
</evidence>
<dbReference type="Pfam" id="PF07522">
    <property type="entry name" value="DRMBL"/>
    <property type="match status" value="1"/>
</dbReference>
<feature type="compositionally biased region" description="Low complexity" evidence="14">
    <location>
        <begin position="96"/>
        <end position="111"/>
    </location>
</feature>
<comment type="caution">
    <text evidence="16">The sequence shown here is derived from an EMBL/GenBank/DDBJ whole genome shotgun (WGS) entry which is preliminary data.</text>
</comment>
<evidence type="ECO:0000256" key="7">
    <source>
        <dbReference type="ARBA" id="ARBA00022771"/>
    </source>
</evidence>
<keyword evidence="10" id="KW-0539">Nucleus</keyword>
<dbReference type="OMA" id="FRFPIYC"/>
<feature type="region of interest" description="Disordered" evidence="14">
    <location>
        <begin position="267"/>
        <end position="309"/>
    </location>
</feature>
<keyword evidence="9 13" id="KW-0234">DNA repair</keyword>
<evidence type="ECO:0000256" key="6">
    <source>
        <dbReference type="ARBA" id="ARBA00022763"/>
    </source>
</evidence>
<dbReference type="InterPro" id="IPR011084">
    <property type="entry name" value="DRMBL"/>
</dbReference>
<evidence type="ECO:0000256" key="5">
    <source>
        <dbReference type="ARBA" id="ARBA00022723"/>
    </source>
</evidence>
<dbReference type="InterPro" id="IPR036866">
    <property type="entry name" value="RibonucZ/Hydroxyglut_hydro"/>
</dbReference>
<feature type="compositionally biased region" description="Basic residues" evidence="14">
    <location>
        <begin position="60"/>
        <end position="76"/>
    </location>
</feature>
<comment type="similarity">
    <text evidence="3">Belongs to the DNA repair metallo-beta-lactamase (DRMBL) family.</text>
</comment>
<dbReference type="GO" id="GO:0005634">
    <property type="term" value="C:nucleus"/>
    <property type="evidence" value="ECO:0007669"/>
    <property type="project" value="UniProtKB-SubCell"/>
</dbReference>
<dbReference type="PANTHER" id="PTHR23240">
    <property type="entry name" value="DNA CROSS-LINK REPAIR PROTEIN PSO2/SNM1-RELATED"/>
    <property type="match status" value="1"/>
</dbReference>
<keyword evidence="8" id="KW-0862">Zinc</keyword>
<dbReference type="GO" id="GO:0006303">
    <property type="term" value="P:double-strand break repair via nonhomologous end joining"/>
    <property type="evidence" value="ECO:0007669"/>
    <property type="project" value="TreeGrafter"/>
</dbReference>
<evidence type="ECO:0000259" key="15">
    <source>
        <dbReference type="PROSITE" id="PS51908"/>
    </source>
</evidence>
<reference evidence="16 17" key="1">
    <citation type="journal article" date="2018" name="Nat. Ecol. Evol.">
        <title>Shark genomes provide insights into elasmobranch evolution and the origin of vertebrates.</title>
        <authorList>
            <person name="Hara Y"/>
            <person name="Yamaguchi K"/>
            <person name="Onimaru K"/>
            <person name="Kadota M"/>
            <person name="Koyanagi M"/>
            <person name="Keeley SD"/>
            <person name="Tatsumi K"/>
            <person name="Tanaka K"/>
            <person name="Motone F"/>
            <person name="Kageyama Y"/>
            <person name="Nozu R"/>
            <person name="Adachi N"/>
            <person name="Nishimura O"/>
            <person name="Nakagawa R"/>
            <person name="Tanegashima C"/>
            <person name="Kiyatake I"/>
            <person name="Matsumoto R"/>
            <person name="Murakumo K"/>
            <person name="Nishida K"/>
            <person name="Terakita A"/>
            <person name="Kuratani S"/>
            <person name="Sato K"/>
            <person name="Hyodo S Kuraku.S."/>
        </authorList>
    </citation>
    <scope>NUCLEOTIDE SEQUENCE [LARGE SCALE GENOMIC DNA]</scope>
</reference>
<dbReference type="SUPFAM" id="SSF56281">
    <property type="entry name" value="Metallo-hydrolase/oxidoreductase"/>
    <property type="match status" value="1"/>
</dbReference>
<evidence type="ECO:0000313" key="17">
    <source>
        <dbReference type="Proteomes" id="UP000287033"/>
    </source>
</evidence>
<evidence type="ECO:0000256" key="9">
    <source>
        <dbReference type="ARBA" id="ARBA00023204"/>
    </source>
</evidence>
<feature type="compositionally biased region" description="Low complexity" evidence="14">
    <location>
        <begin position="276"/>
        <end position="297"/>
    </location>
</feature>
<sequence>ELEHWVLTARRSFPARGCAMSAEEAAIWGYQSVGKRRRPANTTEAGGSPPRAHAGGGKSARLRSRVKGARSRRHSQRVSIDQSPRGVRAAPGQEMPSPASNASKSSPQQAARIPLSKVEFPNASEGKQIPTKAKPAHDGYCPICQMPFSLLLIETPRWHVAECLETPGCTDIECPDGLLCNNTIPRHYKRYSHLLLAESRALGQSDVQSTVLHSSIKDAFTLSPDPNNNNQSLQNNQSPWIQEHLTNKNQNALLLLKSPVFKVKEKSSKKCKMTKATKGSTSENVSRGSVSAASPSSLHRGLPSSAPLLTKEVEPGINTDRFFNVSSTKVKLNSLLEGKSTSDLDSNASNNSKDDISYSPLCYNKIPDQKRLSSTRRRLFHGQTIKHNCKLKGGNISDLVENNNHKQELVHKSCGLKDTITTDFKTSAIGPDSSLLTTSANVLTRSRISITTQPHQAKAVLPLDNEKMKQIRNLSQTNLTDSNLIKLQSVNSSSDSLLKPLQIKQEPTSLPDSTQVKQEPTKSFQLAQNVVVQEFNVCLARKEEEDHFGCPVKTSLSQYSLISLSSNVVKQDSSHSETLTSSKSIGLQKNRMTSEMASLGLLDRSSIRIPKRNDLSKGLKQTDIGVFFGLQPKIKEEQKCSKTIPQGKANELVSEISYNERRQRQRKRKIESSTGDEASIGTVDKLQMERGDGQQGRTKRQRNGVSTCKKNKQCPFYKKIPGTNFTVDAFQYGDIEGCTAYFLTHFHSDHYGGLTKNFKCPIYCSTITRNLVISKLKVQAQYISSLPMNTECVVEGIKVVLLDANHCPGAVMLLFQLPNGKTLLHTGDFRANASMERYTHLMGQKIHTLYLDTTYCSPEYTFPSQQEAIQFVANVAFETVMMKPRTLIVCGAYSIGKEKVFLAIAEVLGCKVSITRNKLEILQCLNSDRINSTITTDWESSQLHLLPMMQITFKGLQAHMNKFPGKYDQIVAFKPTGWAYAGLGGTISDIKPRVQGKITIYGVPYSEHSSYLEMKRFVQWLKPDKIIPTVNNGSWQERNLMDKIFNEWMINTEQTDVTHPESTNSV</sequence>
<proteinExistence type="inferred from homology"/>
<feature type="region of interest" description="Disordered" evidence="14">
    <location>
        <begin position="660"/>
        <end position="680"/>
    </location>
</feature>
<evidence type="ECO:0000256" key="4">
    <source>
        <dbReference type="ARBA" id="ARBA00012865"/>
    </source>
</evidence>
<organism evidence="16 17">
    <name type="scientific">Chiloscyllium punctatum</name>
    <name type="common">Brownbanded bambooshark</name>
    <name type="synonym">Hemiscyllium punctatum</name>
    <dbReference type="NCBI Taxonomy" id="137246"/>
    <lineage>
        <taxon>Eukaryota</taxon>
        <taxon>Metazoa</taxon>
        <taxon>Chordata</taxon>
        <taxon>Craniata</taxon>
        <taxon>Vertebrata</taxon>
        <taxon>Chondrichthyes</taxon>
        <taxon>Elasmobranchii</taxon>
        <taxon>Galeomorphii</taxon>
        <taxon>Galeoidea</taxon>
        <taxon>Orectolobiformes</taxon>
        <taxon>Hemiscylliidae</taxon>
        <taxon>Chiloscyllium</taxon>
    </lineage>
</organism>
<dbReference type="FunFam" id="3.40.50.12650:FF:000001">
    <property type="entry name" value="DNA cross-link repair 1A"/>
    <property type="match status" value="1"/>
</dbReference>
<dbReference type="Gene3D" id="3.60.15.10">
    <property type="entry name" value="Ribonuclease Z/Hydroxyacylglutathione hydrolase-like"/>
    <property type="match status" value="1"/>
</dbReference>
<dbReference type="PANTHER" id="PTHR23240:SF6">
    <property type="entry name" value="DNA CROSS-LINK REPAIR 1A PROTEIN"/>
    <property type="match status" value="1"/>
</dbReference>
<dbReference type="GO" id="GO:0008270">
    <property type="term" value="F:zinc ion binding"/>
    <property type="evidence" value="ECO:0007669"/>
    <property type="project" value="UniProtKB-KW"/>
</dbReference>
<dbReference type="Gene3D" id="3.40.50.12650">
    <property type="match status" value="1"/>
</dbReference>